<name>A0A0E9R954_ANGAN</name>
<feature type="transmembrane region" description="Helical" evidence="1">
    <location>
        <begin position="6"/>
        <end position="29"/>
    </location>
</feature>
<protein>
    <submittedName>
        <fullName evidence="2">Uncharacterized protein</fullName>
    </submittedName>
</protein>
<accession>A0A0E9R954</accession>
<dbReference type="EMBL" id="GBXM01077167">
    <property type="protein sequence ID" value="JAH31410.1"/>
    <property type="molecule type" value="Transcribed_RNA"/>
</dbReference>
<keyword evidence="1" id="KW-0812">Transmembrane</keyword>
<dbReference type="EMBL" id="GBXM01083285">
    <property type="protein sequence ID" value="JAH25292.1"/>
    <property type="molecule type" value="Transcribed_RNA"/>
</dbReference>
<dbReference type="AlphaFoldDB" id="A0A0E9R954"/>
<sequence>MYCNSLSIWVLATYRCFLNIFHYAQLYLVSVKIQSQMVKLSMNVPNVNVHGMSR</sequence>
<keyword evidence="1" id="KW-1133">Transmembrane helix</keyword>
<proteinExistence type="predicted"/>
<reference evidence="2" key="1">
    <citation type="submission" date="2014-11" db="EMBL/GenBank/DDBJ databases">
        <authorList>
            <person name="Amaro Gonzalez C."/>
        </authorList>
    </citation>
    <scope>NUCLEOTIDE SEQUENCE</scope>
</reference>
<evidence type="ECO:0000256" key="1">
    <source>
        <dbReference type="SAM" id="Phobius"/>
    </source>
</evidence>
<evidence type="ECO:0000313" key="2">
    <source>
        <dbReference type="EMBL" id="JAH25292.1"/>
    </source>
</evidence>
<keyword evidence="1" id="KW-0472">Membrane</keyword>
<organism evidence="2">
    <name type="scientific">Anguilla anguilla</name>
    <name type="common">European freshwater eel</name>
    <name type="synonym">Muraena anguilla</name>
    <dbReference type="NCBI Taxonomy" id="7936"/>
    <lineage>
        <taxon>Eukaryota</taxon>
        <taxon>Metazoa</taxon>
        <taxon>Chordata</taxon>
        <taxon>Craniata</taxon>
        <taxon>Vertebrata</taxon>
        <taxon>Euteleostomi</taxon>
        <taxon>Actinopterygii</taxon>
        <taxon>Neopterygii</taxon>
        <taxon>Teleostei</taxon>
        <taxon>Anguilliformes</taxon>
        <taxon>Anguillidae</taxon>
        <taxon>Anguilla</taxon>
    </lineage>
</organism>
<reference evidence="2" key="2">
    <citation type="journal article" date="2015" name="Fish Shellfish Immunol.">
        <title>Early steps in the European eel (Anguilla anguilla)-Vibrio vulnificus interaction in the gills: Role of the RtxA13 toxin.</title>
        <authorList>
            <person name="Callol A."/>
            <person name="Pajuelo D."/>
            <person name="Ebbesson L."/>
            <person name="Teles M."/>
            <person name="MacKenzie S."/>
            <person name="Amaro C."/>
        </authorList>
    </citation>
    <scope>NUCLEOTIDE SEQUENCE</scope>
</reference>